<dbReference type="Proteomes" id="UP000502259">
    <property type="component" value="Chromosome"/>
</dbReference>
<sequence length="219" mass="24440">MSGMRLLDRHMSLLSGSLRTLMQRESDRRRWADSPYAWLFQPYMGEEMVALACQVSPGQAPVVSVAAVVLSPGRVQTSRAWVATLAEERNNNAPALRRHHRLYATDTVLAPNAEHLGALAEFIGNRPLIGWQLGRSVEHLNLLFKAGLGFGLPNAQVDVGKLHYRQLRRLHPQCETSGRLTEALARWQMPALQWMGVLGDATASALLYLRLQREIAQQG</sequence>
<accession>A0A6F8U6G2</accession>
<name>A0A6F8U6G2_9GAMM</name>
<keyword evidence="2" id="KW-1185">Reference proteome</keyword>
<proteinExistence type="predicted"/>
<dbReference type="SUPFAM" id="SSF53098">
    <property type="entry name" value="Ribonuclease H-like"/>
    <property type="match status" value="1"/>
</dbReference>
<dbReference type="EMBL" id="AP022843">
    <property type="protein sequence ID" value="BCB09072.1"/>
    <property type="molecule type" value="Genomic_DNA"/>
</dbReference>
<protein>
    <submittedName>
        <fullName evidence="1">3'-5' exonuclease</fullName>
    </submittedName>
</protein>
<organism evidence="1 2">
    <name type="scientific">Halomonas hydrothermalis</name>
    <dbReference type="NCBI Taxonomy" id="115561"/>
    <lineage>
        <taxon>Bacteria</taxon>
        <taxon>Pseudomonadati</taxon>
        <taxon>Pseudomonadota</taxon>
        <taxon>Gammaproteobacteria</taxon>
        <taxon>Oceanospirillales</taxon>
        <taxon>Halomonadaceae</taxon>
        <taxon>Halomonas</taxon>
    </lineage>
</organism>
<reference evidence="1 2" key="1">
    <citation type="submission" date="2020-03" db="EMBL/GenBank/DDBJ databases">
        <title>Complete Genome Sequence of Halomonas hydrothermalis Strain Slthf2, Halophilic Bacterium Isolated from Deep-Sea Hydrothermal-Vent Environments.</title>
        <authorList>
            <person name="Takeyama N."/>
            <person name="Huang M."/>
            <person name="Sato K."/>
            <person name="Galipon J."/>
            <person name="Arakawa K."/>
        </authorList>
    </citation>
    <scope>NUCLEOTIDE SEQUENCE [LARGE SCALE GENOMIC DNA]</scope>
    <source>
        <strain evidence="1 2">Slthf2</strain>
    </source>
</reference>
<evidence type="ECO:0000313" key="1">
    <source>
        <dbReference type="EMBL" id="BCB09072.1"/>
    </source>
</evidence>
<evidence type="ECO:0000313" key="2">
    <source>
        <dbReference type="Proteomes" id="UP000502259"/>
    </source>
</evidence>
<keyword evidence="1" id="KW-0378">Hydrolase</keyword>
<dbReference type="AlphaFoldDB" id="A0A6F8U6G2"/>
<keyword evidence="1" id="KW-0269">Exonuclease</keyword>
<dbReference type="SMR" id="A0A6F8U6G2"/>
<dbReference type="GO" id="GO:0004527">
    <property type="term" value="F:exonuclease activity"/>
    <property type="evidence" value="ECO:0007669"/>
    <property type="project" value="UniProtKB-KW"/>
</dbReference>
<dbReference type="InterPro" id="IPR012337">
    <property type="entry name" value="RNaseH-like_sf"/>
</dbReference>
<gene>
    <name evidence="1" type="ORF">HHSLTHF2_29620</name>
</gene>
<keyword evidence="1" id="KW-0540">Nuclease</keyword>